<dbReference type="CDD" id="cd06171">
    <property type="entry name" value="Sigma70_r4"/>
    <property type="match status" value="1"/>
</dbReference>
<keyword evidence="4" id="KW-0238">DNA-binding</keyword>
<dbReference type="PANTHER" id="PTHR43133">
    <property type="entry name" value="RNA POLYMERASE ECF-TYPE SIGMA FACTO"/>
    <property type="match status" value="1"/>
</dbReference>
<evidence type="ECO:0000259" key="6">
    <source>
        <dbReference type="Pfam" id="PF04542"/>
    </source>
</evidence>
<evidence type="ECO:0000313" key="8">
    <source>
        <dbReference type="EMBL" id="SDX48751.1"/>
    </source>
</evidence>
<evidence type="ECO:0000256" key="5">
    <source>
        <dbReference type="ARBA" id="ARBA00023163"/>
    </source>
</evidence>
<dbReference type="InterPro" id="IPR013325">
    <property type="entry name" value="RNA_pol_sigma_r2"/>
</dbReference>
<keyword evidence="3" id="KW-0731">Sigma factor</keyword>
<dbReference type="Pfam" id="PF08281">
    <property type="entry name" value="Sigma70_r4_2"/>
    <property type="match status" value="1"/>
</dbReference>
<dbReference type="InterPro" id="IPR013324">
    <property type="entry name" value="RNA_pol_sigma_r3/r4-like"/>
</dbReference>
<dbReference type="InterPro" id="IPR039425">
    <property type="entry name" value="RNA_pol_sigma-70-like"/>
</dbReference>
<dbReference type="RefSeq" id="WP_092891410.1">
    <property type="nucleotide sequence ID" value="NZ_CP061498.1"/>
</dbReference>
<dbReference type="OrthoDB" id="9780326at2"/>
<protein>
    <submittedName>
        <fullName evidence="8">RNA polymerase, sigma subunit, ECF family</fullName>
    </submittedName>
</protein>
<dbReference type="Gene3D" id="1.10.1740.10">
    <property type="match status" value="1"/>
</dbReference>
<dbReference type="GO" id="GO:0006352">
    <property type="term" value="P:DNA-templated transcription initiation"/>
    <property type="evidence" value="ECO:0007669"/>
    <property type="project" value="InterPro"/>
</dbReference>
<dbReference type="SUPFAM" id="SSF88659">
    <property type="entry name" value="Sigma3 and sigma4 domains of RNA polymerase sigma factors"/>
    <property type="match status" value="1"/>
</dbReference>
<dbReference type="PANTHER" id="PTHR43133:SF8">
    <property type="entry name" value="RNA POLYMERASE SIGMA FACTOR HI_1459-RELATED"/>
    <property type="match status" value="1"/>
</dbReference>
<dbReference type="GO" id="GO:0016987">
    <property type="term" value="F:sigma factor activity"/>
    <property type="evidence" value="ECO:0007669"/>
    <property type="project" value="UniProtKB-KW"/>
</dbReference>
<evidence type="ECO:0000256" key="1">
    <source>
        <dbReference type="ARBA" id="ARBA00010641"/>
    </source>
</evidence>
<dbReference type="NCBIfam" id="TIGR02937">
    <property type="entry name" value="sigma70-ECF"/>
    <property type="match status" value="1"/>
</dbReference>
<dbReference type="InterPro" id="IPR007627">
    <property type="entry name" value="RNA_pol_sigma70_r2"/>
</dbReference>
<reference evidence="8 9" key="1">
    <citation type="submission" date="2016-10" db="EMBL/GenBank/DDBJ databases">
        <authorList>
            <person name="de Groot N.N."/>
        </authorList>
    </citation>
    <scope>NUCLEOTIDE SEQUENCE [LARGE SCALE GENOMIC DNA]</scope>
    <source>
        <strain evidence="8 9">CGMCC 1.8894</strain>
    </source>
</reference>
<comment type="similarity">
    <text evidence="1">Belongs to the sigma-70 factor family. ECF subfamily.</text>
</comment>
<evidence type="ECO:0000256" key="2">
    <source>
        <dbReference type="ARBA" id="ARBA00023015"/>
    </source>
</evidence>
<evidence type="ECO:0000256" key="4">
    <source>
        <dbReference type="ARBA" id="ARBA00023125"/>
    </source>
</evidence>
<keyword evidence="9" id="KW-1185">Reference proteome</keyword>
<evidence type="ECO:0000259" key="7">
    <source>
        <dbReference type="Pfam" id="PF08281"/>
    </source>
</evidence>
<dbReference type="EMBL" id="FNOM01000009">
    <property type="protein sequence ID" value="SDX48751.1"/>
    <property type="molecule type" value="Genomic_DNA"/>
</dbReference>
<dbReference type="InterPro" id="IPR014284">
    <property type="entry name" value="RNA_pol_sigma-70_dom"/>
</dbReference>
<dbReference type="Proteomes" id="UP000198539">
    <property type="component" value="Unassembled WGS sequence"/>
</dbReference>
<feature type="domain" description="RNA polymerase sigma factor 70 region 4 type 2" evidence="7">
    <location>
        <begin position="145"/>
        <end position="197"/>
    </location>
</feature>
<name>A0A1H3C3T2_9RHOB</name>
<dbReference type="AlphaFoldDB" id="A0A1H3C3T2"/>
<dbReference type="Gene3D" id="1.10.10.10">
    <property type="entry name" value="Winged helix-like DNA-binding domain superfamily/Winged helix DNA-binding domain"/>
    <property type="match status" value="1"/>
</dbReference>
<feature type="domain" description="RNA polymerase sigma-70 region 2" evidence="6">
    <location>
        <begin position="49"/>
        <end position="115"/>
    </location>
</feature>
<dbReference type="InterPro" id="IPR013249">
    <property type="entry name" value="RNA_pol_sigma70_r4_t2"/>
</dbReference>
<dbReference type="GO" id="GO:0003677">
    <property type="term" value="F:DNA binding"/>
    <property type="evidence" value="ECO:0007669"/>
    <property type="project" value="UniProtKB-KW"/>
</dbReference>
<gene>
    <name evidence="8" type="ORF">SAMN04488238_1095</name>
</gene>
<dbReference type="SUPFAM" id="SSF88946">
    <property type="entry name" value="Sigma2 domain of RNA polymerase sigma factors"/>
    <property type="match status" value="1"/>
</dbReference>
<dbReference type="InterPro" id="IPR036388">
    <property type="entry name" value="WH-like_DNA-bd_sf"/>
</dbReference>
<evidence type="ECO:0000256" key="3">
    <source>
        <dbReference type="ARBA" id="ARBA00023082"/>
    </source>
</evidence>
<sequence>MFRPPASARQEPAVPSSALSAPAVGYDPDAALLAAYAQGDAAAGAALTAQLAPRLLRYAARLLGDLAEAEDVTQDAMLRLWRIAPQWRAGEAKVSTWAYHVTANLCTDRLRRRRSRPGVALDQVAEPPDPGRGAEAGMIEADRAQALELALQALPDRQRQAVVLRHLEGLSNPEIAAILDTGIEAVESLIARGKRALTARLSGQRAALGYDDD</sequence>
<keyword evidence="2" id="KW-0805">Transcription regulation</keyword>
<evidence type="ECO:0000313" key="9">
    <source>
        <dbReference type="Proteomes" id="UP000198539"/>
    </source>
</evidence>
<dbReference type="Pfam" id="PF04542">
    <property type="entry name" value="Sigma70_r2"/>
    <property type="match status" value="1"/>
</dbReference>
<keyword evidence="5" id="KW-0804">Transcription</keyword>
<proteinExistence type="inferred from homology"/>
<dbReference type="STRING" id="564137.SAMN04488238_1095"/>
<accession>A0A1H3C3T2</accession>
<organism evidence="8 9">
    <name type="scientific">Roseicitreum antarcticum</name>
    <dbReference type="NCBI Taxonomy" id="564137"/>
    <lineage>
        <taxon>Bacteria</taxon>
        <taxon>Pseudomonadati</taxon>
        <taxon>Pseudomonadota</taxon>
        <taxon>Alphaproteobacteria</taxon>
        <taxon>Rhodobacterales</taxon>
        <taxon>Paracoccaceae</taxon>
        <taxon>Roseicitreum</taxon>
    </lineage>
</organism>
<dbReference type="NCBIfam" id="NF009176">
    <property type="entry name" value="PRK12524.1"/>
    <property type="match status" value="1"/>
</dbReference>